<dbReference type="EMBL" id="VNHU01000008">
    <property type="protein sequence ID" value="TYP71633.1"/>
    <property type="molecule type" value="Genomic_DNA"/>
</dbReference>
<evidence type="ECO:0000256" key="2">
    <source>
        <dbReference type="ARBA" id="ARBA00012438"/>
    </source>
</evidence>
<dbReference type="PANTHER" id="PTHR42878:SF15">
    <property type="entry name" value="BACTERIOPHYTOCHROME"/>
    <property type="match status" value="1"/>
</dbReference>
<dbReference type="CDD" id="cd19410">
    <property type="entry name" value="HK9-like_sensor"/>
    <property type="match status" value="1"/>
</dbReference>
<dbReference type="GO" id="GO:0000155">
    <property type="term" value="F:phosphorelay sensor kinase activity"/>
    <property type="evidence" value="ECO:0007669"/>
    <property type="project" value="InterPro"/>
</dbReference>
<organism evidence="8 9">
    <name type="scientific">Aquimarina intermedia</name>
    <dbReference type="NCBI Taxonomy" id="350814"/>
    <lineage>
        <taxon>Bacteria</taxon>
        <taxon>Pseudomonadati</taxon>
        <taxon>Bacteroidota</taxon>
        <taxon>Flavobacteriia</taxon>
        <taxon>Flavobacteriales</taxon>
        <taxon>Flavobacteriaceae</taxon>
        <taxon>Aquimarina</taxon>
    </lineage>
</organism>
<dbReference type="FunFam" id="3.30.565.10:FF:000006">
    <property type="entry name" value="Sensor histidine kinase WalK"/>
    <property type="match status" value="1"/>
</dbReference>
<dbReference type="SMART" id="SM00387">
    <property type="entry name" value="HATPase_c"/>
    <property type="match status" value="1"/>
</dbReference>
<protein>
    <recommendedName>
        <fullName evidence="2">histidine kinase</fullName>
        <ecNumber evidence="2">2.7.13.3</ecNumber>
    </recommendedName>
</protein>
<evidence type="ECO:0000259" key="7">
    <source>
        <dbReference type="PROSITE" id="PS50109"/>
    </source>
</evidence>
<feature type="transmembrane region" description="Helical" evidence="6">
    <location>
        <begin position="178"/>
        <end position="199"/>
    </location>
</feature>
<dbReference type="RefSeq" id="WP_148783234.1">
    <property type="nucleotide sequence ID" value="NZ_VNHU01000008.1"/>
</dbReference>
<dbReference type="Pfam" id="PF05227">
    <property type="entry name" value="CHASE3"/>
    <property type="match status" value="1"/>
</dbReference>
<feature type="transmembrane region" description="Helical" evidence="6">
    <location>
        <begin position="14"/>
        <end position="35"/>
    </location>
</feature>
<dbReference type="InterPro" id="IPR003594">
    <property type="entry name" value="HATPase_dom"/>
</dbReference>
<dbReference type="PANTHER" id="PTHR42878">
    <property type="entry name" value="TWO-COMPONENT HISTIDINE KINASE"/>
    <property type="match status" value="1"/>
</dbReference>
<dbReference type="Pfam" id="PF02518">
    <property type="entry name" value="HATPase_c"/>
    <property type="match status" value="1"/>
</dbReference>
<dbReference type="EC" id="2.7.13.3" evidence="2"/>
<dbReference type="InterPro" id="IPR003661">
    <property type="entry name" value="HisK_dim/P_dom"/>
</dbReference>
<keyword evidence="6" id="KW-0812">Transmembrane</keyword>
<evidence type="ECO:0000256" key="1">
    <source>
        <dbReference type="ARBA" id="ARBA00000085"/>
    </source>
</evidence>
<comment type="caution">
    <text evidence="8">The sequence shown here is derived from an EMBL/GenBank/DDBJ whole genome shotgun (WGS) entry which is preliminary data.</text>
</comment>
<comment type="catalytic activity">
    <reaction evidence="1">
        <text>ATP + protein L-histidine = ADP + protein N-phospho-L-histidine.</text>
        <dbReference type="EC" id="2.7.13.3"/>
    </reaction>
</comment>
<dbReference type="InterPro" id="IPR036097">
    <property type="entry name" value="HisK_dim/P_sf"/>
</dbReference>
<keyword evidence="5" id="KW-0418">Kinase</keyword>
<dbReference type="GO" id="GO:0000156">
    <property type="term" value="F:phosphorelay response regulator activity"/>
    <property type="evidence" value="ECO:0007669"/>
    <property type="project" value="TreeGrafter"/>
</dbReference>
<dbReference type="InterPro" id="IPR005467">
    <property type="entry name" value="His_kinase_dom"/>
</dbReference>
<dbReference type="OrthoDB" id="9781208at2"/>
<keyword evidence="3" id="KW-0597">Phosphoprotein</keyword>
<reference evidence="8 9" key="1">
    <citation type="submission" date="2019-07" db="EMBL/GenBank/DDBJ databases">
        <title>Genomic Encyclopedia of Archaeal and Bacterial Type Strains, Phase II (KMG-II): from individual species to whole genera.</title>
        <authorList>
            <person name="Goeker M."/>
        </authorList>
    </citation>
    <scope>NUCLEOTIDE SEQUENCE [LARGE SCALE GENOMIC DNA]</scope>
    <source>
        <strain evidence="8 9">DSM 17527</strain>
    </source>
</reference>
<dbReference type="GO" id="GO:0030295">
    <property type="term" value="F:protein kinase activator activity"/>
    <property type="evidence" value="ECO:0007669"/>
    <property type="project" value="TreeGrafter"/>
</dbReference>
<evidence type="ECO:0000256" key="4">
    <source>
        <dbReference type="ARBA" id="ARBA00022679"/>
    </source>
</evidence>
<dbReference type="CDD" id="cd00082">
    <property type="entry name" value="HisKA"/>
    <property type="match status" value="1"/>
</dbReference>
<name>A0A5S5C0Z9_9FLAO</name>
<keyword evidence="4" id="KW-0808">Transferase</keyword>
<feature type="domain" description="Histidine kinase" evidence="7">
    <location>
        <begin position="260"/>
        <end position="473"/>
    </location>
</feature>
<dbReference type="InterPro" id="IPR036890">
    <property type="entry name" value="HATPase_C_sf"/>
</dbReference>
<evidence type="ECO:0000256" key="5">
    <source>
        <dbReference type="ARBA" id="ARBA00022777"/>
    </source>
</evidence>
<accession>A0A5S5C0Z9</accession>
<dbReference type="Proteomes" id="UP000324376">
    <property type="component" value="Unassembled WGS sequence"/>
</dbReference>
<gene>
    <name evidence="8" type="ORF">BD809_10843</name>
</gene>
<evidence type="ECO:0000313" key="8">
    <source>
        <dbReference type="EMBL" id="TYP71633.1"/>
    </source>
</evidence>
<dbReference type="SMART" id="SM00388">
    <property type="entry name" value="HisKA"/>
    <property type="match status" value="1"/>
</dbReference>
<keyword evidence="6" id="KW-0472">Membrane</keyword>
<evidence type="ECO:0000313" key="9">
    <source>
        <dbReference type="Proteomes" id="UP000324376"/>
    </source>
</evidence>
<evidence type="ECO:0000256" key="6">
    <source>
        <dbReference type="SAM" id="Phobius"/>
    </source>
</evidence>
<dbReference type="InterPro" id="IPR050351">
    <property type="entry name" value="BphY/WalK/GraS-like"/>
</dbReference>
<proteinExistence type="predicted"/>
<dbReference type="InterPro" id="IPR007891">
    <property type="entry name" value="CHASE3"/>
</dbReference>
<dbReference type="PROSITE" id="PS50109">
    <property type="entry name" value="HIS_KIN"/>
    <property type="match status" value="1"/>
</dbReference>
<keyword evidence="6" id="KW-1133">Transmembrane helix</keyword>
<dbReference type="PRINTS" id="PR00344">
    <property type="entry name" value="BCTRLSENSOR"/>
</dbReference>
<keyword evidence="9" id="KW-1185">Reference proteome</keyword>
<dbReference type="GO" id="GO:0007234">
    <property type="term" value="P:osmosensory signaling via phosphorelay pathway"/>
    <property type="evidence" value="ECO:0007669"/>
    <property type="project" value="TreeGrafter"/>
</dbReference>
<dbReference type="Pfam" id="PF00512">
    <property type="entry name" value="HisKA"/>
    <property type="match status" value="1"/>
</dbReference>
<dbReference type="AlphaFoldDB" id="A0A5S5C0Z9"/>
<dbReference type="Gene3D" id="1.10.287.130">
    <property type="match status" value="1"/>
</dbReference>
<dbReference type="Gene3D" id="3.30.565.10">
    <property type="entry name" value="Histidine kinase-like ATPase, C-terminal domain"/>
    <property type="match status" value="1"/>
</dbReference>
<dbReference type="SUPFAM" id="SSF47384">
    <property type="entry name" value="Homodimeric domain of signal transducing histidine kinase"/>
    <property type="match status" value="1"/>
</dbReference>
<dbReference type="SUPFAM" id="SSF55874">
    <property type="entry name" value="ATPase domain of HSP90 chaperone/DNA topoisomerase II/histidine kinase"/>
    <property type="match status" value="1"/>
</dbReference>
<dbReference type="InterPro" id="IPR004358">
    <property type="entry name" value="Sig_transdc_His_kin-like_C"/>
</dbReference>
<evidence type="ECO:0000256" key="3">
    <source>
        <dbReference type="ARBA" id="ARBA00022553"/>
    </source>
</evidence>
<sequence>MDQNNDGVSILKSIYVSLFILILIVAGIFFLVAAIKNSQKWLVHTVDVKHKTERLHSFIKDAERGQRGYLLTNETSYNKPYNKATDQLDDQIEELKAETAYNPAQQANIKKLDSLLYLKLDILERTIDAQKAGNDDTALNIVNTDRGQYLMREINTVIQNILKDQDTLFEERKQTQLYTYYLAIALLIACLGYMILNLLRIRNQLRPLIEKLKNNNESLQQSVDAKNEEIRLREIQEAINKTLIDRLQDKNKELNQFAYIASHDLQEPLRTVDNFITIFEEDYGDKLDEEASAYFNFIYGATERMKNLITGLLNYSRIGRSGKIEAVDLNIILNDIIIDYTSLLEASDAQLKLPKLPTVNGYEIEIKQLFSNLISNAIKFIPEDRQPTIEIKYTEDQMYHIFEIHDNGIGIKPAHINKIFEMFTRLHSTSQYEGKGIGLSFCKKIVELHEGTIKAESELGVGSIFKFTFKKDLQP</sequence>